<dbReference type="Proteomes" id="UP001189429">
    <property type="component" value="Unassembled WGS sequence"/>
</dbReference>
<reference evidence="2" key="1">
    <citation type="submission" date="2023-10" db="EMBL/GenBank/DDBJ databases">
        <authorList>
            <person name="Chen Y."/>
            <person name="Shah S."/>
            <person name="Dougan E. K."/>
            <person name="Thang M."/>
            <person name="Chan C."/>
        </authorList>
    </citation>
    <scope>NUCLEOTIDE SEQUENCE [LARGE SCALE GENOMIC DNA]</scope>
</reference>
<keyword evidence="3" id="KW-1185">Reference proteome</keyword>
<gene>
    <name evidence="2" type="ORF">PCOR1329_LOCUS49271</name>
</gene>
<evidence type="ECO:0000256" key="1">
    <source>
        <dbReference type="SAM" id="MobiDB-lite"/>
    </source>
</evidence>
<feature type="region of interest" description="Disordered" evidence="1">
    <location>
        <begin position="111"/>
        <end position="133"/>
    </location>
</feature>
<protein>
    <submittedName>
        <fullName evidence="2">Uncharacterized protein</fullName>
    </submittedName>
</protein>
<dbReference type="EMBL" id="CAUYUJ010015960">
    <property type="protein sequence ID" value="CAK0860261.1"/>
    <property type="molecule type" value="Genomic_DNA"/>
</dbReference>
<evidence type="ECO:0000313" key="2">
    <source>
        <dbReference type="EMBL" id="CAK0860261.1"/>
    </source>
</evidence>
<proteinExistence type="predicted"/>
<feature type="compositionally biased region" description="Basic residues" evidence="1">
    <location>
        <begin position="116"/>
        <end position="125"/>
    </location>
</feature>
<sequence length="133" mass="14075">SLFRTPHFAPPIFFPRSHLSSPPSLHYLPALTRLAADLLDLADAFGVSSFVLAAPETAGGAEWLAELAALLPEARCPGLWRGPAAGEGEMETRSRFYELLARLAAVEALQAQATPRGRRGGRAGRRASASGPA</sequence>
<evidence type="ECO:0000313" key="3">
    <source>
        <dbReference type="Proteomes" id="UP001189429"/>
    </source>
</evidence>
<accession>A0ABN9UKL1</accession>
<name>A0ABN9UKL1_9DINO</name>
<feature type="non-terminal residue" evidence="2">
    <location>
        <position position="1"/>
    </location>
</feature>
<organism evidence="2 3">
    <name type="scientific">Prorocentrum cordatum</name>
    <dbReference type="NCBI Taxonomy" id="2364126"/>
    <lineage>
        <taxon>Eukaryota</taxon>
        <taxon>Sar</taxon>
        <taxon>Alveolata</taxon>
        <taxon>Dinophyceae</taxon>
        <taxon>Prorocentrales</taxon>
        <taxon>Prorocentraceae</taxon>
        <taxon>Prorocentrum</taxon>
    </lineage>
</organism>
<comment type="caution">
    <text evidence="2">The sequence shown here is derived from an EMBL/GenBank/DDBJ whole genome shotgun (WGS) entry which is preliminary data.</text>
</comment>